<reference evidence="5" key="1">
    <citation type="submission" date="2020-01" db="EMBL/GenBank/DDBJ databases">
        <title>'Steroidobacter agaridevorans' sp. nov., agar-degrading bacteria isolated from rhizosphere soils.</title>
        <authorList>
            <person name="Ikenaga M."/>
            <person name="Kataoka M."/>
            <person name="Murouchi A."/>
            <person name="Katsuragi S."/>
            <person name="Sakai M."/>
        </authorList>
    </citation>
    <scope>NUCLEOTIDE SEQUENCE [LARGE SCALE GENOMIC DNA]</scope>
    <source>
        <strain evidence="5">YU21-B</strain>
    </source>
</reference>
<keyword evidence="1" id="KW-0472">Membrane</keyword>
<dbReference type="Pfam" id="PF07589">
    <property type="entry name" value="PEP-CTERM"/>
    <property type="match status" value="1"/>
</dbReference>
<name>A0A829YMB2_9GAMM</name>
<keyword evidence="1" id="KW-0812">Transmembrane</keyword>
<dbReference type="RefSeq" id="WP_161815467.1">
    <property type="nucleotide sequence ID" value="NZ_BLJN01000007.1"/>
</dbReference>
<dbReference type="NCBIfam" id="TIGR02595">
    <property type="entry name" value="PEP_CTERM"/>
    <property type="match status" value="1"/>
</dbReference>
<evidence type="ECO:0000256" key="1">
    <source>
        <dbReference type="SAM" id="Phobius"/>
    </source>
</evidence>
<evidence type="ECO:0000259" key="3">
    <source>
        <dbReference type="Pfam" id="PF07589"/>
    </source>
</evidence>
<feature type="domain" description="Ice-binding protein C-terminal" evidence="3">
    <location>
        <begin position="186"/>
        <end position="209"/>
    </location>
</feature>
<keyword evidence="2" id="KW-0732">Signal</keyword>
<feature type="transmembrane region" description="Helical" evidence="1">
    <location>
        <begin position="190"/>
        <end position="206"/>
    </location>
</feature>
<gene>
    <name evidence="4" type="ORF">GCM10011487_58480</name>
</gene>
<organism evidence="4 5">
    <name type="scientific">Steroidobacter agaridevorans</name>
    <dbReference type="NCBI Taxonomy" id="2695856"/>
    <lineage>
        <taxon>Bacteria</taxon>
        <taxon>Pseudomonadati</taxon>
        <taxon>Pseudomonadota</taxon>
        <taxon>Gammaproteobacteria</taxon>
        <taxon>Steroidobacterales</taxon>
        <taxon>Steroidobacteraceae</taxon>
        <taxon>Steroidobacter</taxon>
    </lineage>
</organism>
<feature type="signal peptide" evidence="2">
    <location>
        <begin position="1"/>
        <end position="25"/>
    </location>
</feature>
<dbReference type="Proteomes" id="UP000445000">
    <property type="component" value="Unassembled WGS sequence"/>
</dbReference>
<protein>
    <recommendedName>
        <fullName evidence="3">Ice-binding protein C-terminal domain-containing protein</fullName>
    </recommendedName>
</protein>
<keyword evidence="1" id="KW-1133">Transmembrane helix</keyword>
<sequence>MHRKNRVTVIGMLLAALAFIPAANATLITSGQIEVLTPHTGRFNFDFMIGDLSVRGFTDEGSKLLLPGYEGDTFNGDHNRGIQDMFYGYVEDQFVLWREGSNPIVTTLFTTAPGAVLTAGQTLYQSTFEFQGGLCGIYSGTFGTPCDIVFPSLTGQGIAEFLFDESILDDGRHYFTPVKATYTFMPVPEPAALALFCVGLMGIAVTRRRQLFRRA</sequence>
<evidence type="ECO:0000313" key="5">
    <source>
        <dbReference type="Proteomes" id="UP000445000"/>
    </source>
</evidence>
<feature type="chain" id="PRO_5033059327" description="Ice-binding protein C-terminal domain-containing protein" evidence="2">
    <location>
        <begin position="26"/>
        <end position="215"/>
    </location>
</feature>
<dbReference type="InterPro" id="IPR013424">
    <property type="entry name" value="Ice-binding_C"/>
</dbReference>
<proteinExistence type="predicted"/>
<comment type="caution">
    <text evidence="4">The sequence shown here is derived from an EMBL/GenBank/DDBJ whole genome shotgun (WGS) entry which is preliminary data.</text>
</comment>
<evidence type="ECO:0000256" key="2">
    <source>
        <dbReference type="SAM" id="SignalP"/>
    </source>
</evidence>
<keyword evidence="5" id="KW-1185">Reference proteome</keyword>
<dbReference type="EMBL" id="BLJN01000007">
    <property type="protein sequence ID" value="GFE83848.1"/>
    <property type="molecule type" value="Genomic_DNA"/>
</dbReference>
<dbReference type="AlphaFoldDB" id="A0A829YMB2"/>
<evidence type="ECO:0000313" key="4">
    <source>
        <dbReference type="EMBL" id="GFE83848.1"/>
    </source>
</evidence>
<accession>A0A829YMB2</accession>